<keyword evidence="6" id="KW-0460">Magnesium</keyword>
<dbReference type="SUPFAM" id="SSF55060">
    <property type="entry name" value="GHMP Kinase, C-terminal domain"/>
    <property type="match status" value="1"/>
</dbReference>
<dbReference type="GO" id="GO:0005829">
    <property type="term" value="C:cytosol"/>
    <property type="evidence" value="ECO:0007669"/>
    <property type="project" value="TreeGrafter"/>
</dbReference>
<dbReference type="RefSeq" id="WP_099520965.1">
    <property type="nucleotide sequence ID" value="NZ_CP016808.1"/>
</dbReference>
<dbReference type="Gene3D" id="3.30.230.10">
    <property type="match status" value="1"/>
</dbReference>
<feature type="domain" description="GHMP kinase N-terminal" evidence="9">
    <location>
        <begin position="91"/>
        <end position="175"/>
    </location>
</feature>
<keyword evidence="1" id="KW-0808">Transferase</keyword>
<evidence type="ECO:0000256" key="8">
    <source>
        <dbReference type="ARBA" id="ARBA00023277"/>
    </source>
</evidence>
<dbReference type="GO" id="GO:0005524">
    <property type="term" value="F:ATP binding"/>
    <property type="evidence" value="ECO:0007669"/>
    <property type="project" value="UniProtKB-KW"/>
</dbReference>
<dbReference type="InterPro" id="IPR000705">
    <property type="entry name" value="Galactokinase"/>
</dbReference>
<keyword evidence="7" id="KW-0299">Galactose metabolism</keyword>
<dbReference type="FunFam" id="3.30.70.890:FF:000001">
    <property type="entry name" value="Galactokinase"/>
    <property type="match status" value="1"/>
</dbReference>
<dbReference type="PANTHER" id="PTHR10457">
    <property type="entry name" value="MEVALONATE KINASE/GALACTOKINASE"/>
    <property type="match status" value="1"/>
</dbReference>
<dbReference type="EMBL" id="CP016808">
    <property type="protein sequence ID" value="ANY70016.1"/>
    <property type="molecule type" value="Genomic_DNA"/>
</dbReference>
<keyword evidence="4" id="KW-0418">Kinase</keyword>
<dbReference type="Gene3D" id="3.30.70.890">
    <property type="entry name" value="GHMP kinase, C-terminal domain"/>
    <property type="match status" value="1"/>
</dbReference>
<dbReference type="AlphaFoldDB" id="A0A1B2DQM9"/>
<evidence type="ECO:0000259" key="9">
    <source>
        <dbReference type="Pfam" id="PF00288"/>
    </source>
</evidence>
<name>A0A1B2DQM9_9BACL</name>
<dbReference type="InterPro" id="IPR014721">
    <property type="entry name" value="Ribsml_uS5_D2-typ_fold_subgr"/>
</dbReference>
<evidence type="ECO:0000256" key="6">
    <source>
        <dbReference type="ARBA" id="ARBA00022842"/>
    </source>
</evidence>
<keyword evidence="5" id="KW-0067">ATP-binding</keyword>
<evidence type="ECO:0000256" key="2">
    <source>
        <dbReference type="ARBA" id="ARBA00022723"/>
    </source>
</evidence>
<evidence type="ECO:0000313" key="11">
    <source>
        <dbReference type="EMBL" id="ANY70016.1"/>
    </source>
</evidence>
<evidence type="ECO:0000256" key="5">
    <source>
        <dbReference type="ARBA" id="ARBA00022840"/>
    </source>
</evidence>
<evidence type="ECO:0000256" key="3">
    <source>
        <dbReference type="ARBA" id="ARBA00022741"/>
    </source>
</evidence>
<organism evidence="11">
    <name type="scientific">Paenibacillus sp. BIHB 4019</name>
    <dbReference type="NCBI Taxonomy" id="1870819"/>
    <lineage>
        <taxon>Bacteria</taxon>
        <taxon>Bacillati</taxon>
        <taxon>Bacillota</taxon>
        <taxon>Bacilli</taxon>
        <taxon>Bacillales</taxon>
        <taxon>Paenibacillaceae</taxon>
        <taxon>Paenibacillus</taxon>
    </lineage>
</organism>
<dbReference type="SUPFAM" id="SSF54211">
    <property type="entry name" value="Ribosomal protein S5 domain 2-like"/>
    <property type="match status" value="1"/>
</dbReference>
<dbReference type="GO" id="GO:0006012">
    <property type="term" value="P:galactose metabolic process"/>
    <property type="evidence" value="ECO:0007669"/>
    <property type="project" value="UniProtKB-KW"/>
</dbReference>
<dbReference type="PRINTS" id="PR00959">
    <property type="entry name" value="MEVGALKINASE"/>
</dbReference>
<dbReference type="PANTHER" id="PTHR10457:SF6">
    <property type="entry name" value="GALACTURONOKINASE"/>
    <property type="match status" value="1"/>
</dbReference>
<dbReference type="InterPro" id="IPR020568">
    <property type="entry name" value="Ribosomal_Su5_D2-typ_SF"/>
</dbReference>
<dbReference type="GO" id="GO:0004335">
    <property type="term" value="F:galactokinase activity"/>
    <property type="evidence" value="ECO:0007669"/>
    <property type="project" value="InterPro"/>
</dbReference>
<dbReference type="PIRSF" id="PIRSF000530">
    <property type="entry name" value="Galactokinase"/>
    <property type="match status" value="1"/>
</dbReference>
<proteinExistence type="predicted"/>
<dbReference type="PRINTS" id="PR00473">
    <property type="entry name" value="GALCTOKINASE"/>
</dbReference>
<dbReference type="InterPro" id="IPR006206">
    <property type="entry name" value="Mevalonate/galactokinase"/>
</dbReference>
<dbReference type="Pfam" id="PF08544">
    <property type="entry name" value="GHMP_kinases_C"/>
    <property type="match status" value="1"/>
</dbReference>
<keyword evidence="3" id="KW-0547">Nucleotide-binding</keyword>
<dbReference type="GO" id="GO:0046872">
    <property type="term" value="F:metal ion binding"/>
    <property type="evidence" value="ECO:0007669"/>
    <property type="project" value="UniProtKB-KW"/>
</dbReference>
<dbReference type="InterPro" id="IPR006204">
    <property type="entry name" value="GHMP_kinase_N_dom"/>
</dbReference>
<gene>
    <name evidence="11" type="ORF">BBD42_28575</name>
</gene>
<feature type="domain" description="GHMP kinase C-terminal" evidence="10">
    <location>
        <begin position="291"/>
        <end position="370"/>
    </location>
</feature>
<accession>A0A1B2DQM9</accession>
<dbReference type="InterPro" id="IPR036554">
    <property type="entry name" value="GHMP_kinase_C_sf"/>
</dbReference>
<evidence type="ECO:0000256" key="4">
    <source>
        <dbReference type="ARBA" id="ARBA00022777"/>
    </source>
</evidence>
<keyword evidence="8" id="KW-0119">Carbohydrate metabolism</keyword>
<dbReference type="InterPro" id="IPR013750">
    <property type="entry name" value="GHMP_kinase_C_dom"/>
</dbReference>
<reference evidence="11" key="1">
    <citation type="submission" date="2016-08" db="EMBL/GenBank/DDBJ databases">
        <title>Complete Genome Seqeunce of Paenibacillus sp. BIHB 4019 from tea rhizoplane.</title>
        <authorList>
            <person name="Thakur R."/>
            <person name="Swarnkar M.K."/>
            <person name="Gulati A."/>
        </authorList>
    </citation>
    <scope>NUCLEOTIDE SEQUENCE [LARGE SCALE GENOMIC DNA]</scope>
    <source>
        <strain evidence="11">BIHB4019</strain>
    </source>
</reference>
<sequence length="394" mass="44519">MDHLEQRLKLKYPHLKNQVKTIKSPLRFCPFGAHVDHQAGLVAGMTLDISVDMVYVQNEEEYIRVQSLDFPDEEYFHLDQVPAMVPGFWGNYLRGAVLALRKQNILKYGICALVRGKHPIGGLSSSAAVTTAYLLALCDVNGIKLPSLELINYSHWVENHFIGLNNGILDQSINILSREGYLTVMDTKTKSYELIERPQAMPEFEVVIVYSGVSKALIGTDYNNRVDECKVAAWLLHEMAGLPMKNLKGTQLRDIEHEVYREHKSGLQGRFQKRAEHFFTENERVRQGAEAWKQGDLQKFGSLMLESGESSIHNYDCGCPELISIFRILKHTEGVYGARFSGAGYRGCCIGLVDPAYKEQIKAAIDAQYPKQHPAYKDLYQVSFSKTDDGARII</sequence>
<dbReference type="Pfam" id="PF00288">
    <property type="entry name" value="GHMP_kinases_N"/>
    <property type="match status" value="1"/>
</dbReference>
<evidence type="ECO:0000256" key="7">
    <source>
        <dbReference type="ARBA" id="ARBA00023144"/>
    </source>
</evidence>
<evidence type="ECO:0008006" key="12">
    <source>
        <dbReference type="Google" id="ProtNLM"/>
    </source>
</evidence>
<keyword evidence="2" id="KW-0479">Metal-binding</keyword>
<protein>
    <recommendedName>
        <fullName evidence="12">Galactokinase</fullName>
    </recommendedName>
</protein>
<evidence type="ECO:0000259" key="10">
    <source>
        <dbReference type="Pfam" id="PF08544"/>
    </source>
</evidence>
<evidence type="ECO:0000256" key="1">
    <source>
        <dbReference type="ARBA" id="ARBA00022679"/>
    </source>
</evidence>